<dbReference type="PANTHER" id="PTHR36978:SF4">
    <property type="entry name" value="P-LOOP CONTAINING NUCLEOSIDE TRIPHOSPHATE HYDROLASE PROTEIN"/>
    <property type="match status" value="1"/>
</dbReference>
<evidence type="ECO:0000256" key="1">
    <source>
        <dbReference type="SAM" id="Phobius"/>
    </source>
</evidence>
<evidence type="ECO:0000313" key="2">
    <source>
        <dbReference type="EMBL" id="CAH3013708.1"/>
    </source>
</evidence>
<dbReference type="PANTHER" id="PTHR36978">
    <property type="entry name" value="P-LOOP CONTAINING NUCLEOTIDE TRIPHOSPHATE HYDROLASE"/>
    <property type="match status" value="1"/>
</dbReference>
<evidence type="ECO:0008006" key="4">
    <source>
        <dbReference type="Google" id="ProtNLM"/>
    </source>
</evidence>
<keyword evidence="3" id="KW-1185">Reference proteome</keyword>
<keyword evidence="1" id="KW-1133">Transmembrane helix</keyword>
<dbReference type="Gene3D" id="3.40.50.300">
    <property type="entry name" value="P-loop containing nucleotide triphosphate hydrolases"/>
    <property type="match status" value="1"/>
</dbReference>
<protein>
    <recommendedName>
        <fullName evidence="4">P-loop containing nucleoside triphosphate hydrolase protein</fullName>
    </recommendedName>
</protein>
<name>A0ABN8LCT6_9CNID</name>
<comment type="caution">
    <text evidence="2">The sequence shown here is derived from an EMBL/GenBank/DDBJ whole genome shotgun (WGS) entry which is preliminary data.</text>
</comment>
<evidence type="ECO:0000313" key="3">
    <source>
        <dbReference type="Proteomes" id="UP001159427"/>
    </source>
</evidence>
<proteinExistence type="predicted"/>
<sequence length="240" mass="27550">MKVICAGLSKTGTKSLASALRVLGYTVYDFPEHTSIHLDEWRAIYHEGETLDFATMYEGVDAITDLPAAFWFEEILQKFPEAKIILTVRDSDEVWVQSWVKHLQMTRDLDLFSKLAYLLCEKPRKLLDFYNAEDLAVYGSVNPTSTTLFKKKYNTHNERVKAVIPPEKLLVYNVRQGWEPLCKFLKVDVPSKDFPRENVGGSGRHGSIADYGLELKQKTTFFLLPTLLISIFLCLYFYSS</sequence>
<dbReference type="Proteomes" id="UP001159427">
    <property type="component" value="Unassembled WGS sequence"/>
</dbReference>
<dbReference type="InterPro" id="IPR027417">
    <property type="entry name" value="P-loop_NTPase"/>
</dbReference>
<keyword evidence="1" id="KW-0812">Transmembrane</keyword>
<reference evidence="2 3" key="1">
    <citation type="submission" date="2022-05" db="EMBL/GenBank/DDBJ databases">
        <authorList>
            <consortium name="Genoscope - CEA"/>
            <person name="William W."/>
        </authorList>
    </citation>
    <scope>NUCLEOTIDE SEQUENCE [LARGE SCALE GENOMIC DNA]</scope>
</reference>
<dbReference type="EMBL" id="CALNXI010000002">
    <property type="protein sequence ID" value="CAH3013708.1"/>
    <property type="molecule type" value="Genomic_DNA"/>
</dbReference>
<dbReference type="SUPFAM" id="SSF52540">
    <property type="entry name" value="P-loop containing nucleoside triphosphate hydrolases"/>
    <property type="match status" value="1"/>
</dbReference>
<gene>
    <name evidence="2" type="ORF">PEVE_00013355</name>
</gene>
<dbReference type="Pfam" id="PF17784">
    <property type="entry name" value="Sulfotransfer_4"/>
    <property type="match status" value="1"/>
</dbReference>
<organism evidence="2 3">
    <name type="scientific">Porites evermanni</name>
    <dbReference type="NCBI Taxonomy" id="104178"/>
    <lineage>
        <taxon>Eukaryota</taxon>
        <taxon>Metazoa</taxon>
        <taxon>Cnidaria</taxon>
        <taxon>Anthozoa</taxon>
        <taxon>Hexacorallia</taxon>
        <taxon>Scleractinia</taxon>
        <taxon>Fungiina</taxon>
        <taxon>Poritidae</taxon>
        <taxon>Porites</taxon>
    </lineage>
</organism>
<keyword evidence="1" id="KW-0472">Membrane</keyword>
<feature type="transmembrane region" description="Helical" evidence="1">
    <location>
        <begin position="221"/>
        <end position="239"/>
    </location>
</feature>
<accession>A0ABN8LCT6</accession>
<dbReference type="InterPro" id="IPR040632">
    <property type="entry name" value="Sulfotransfer_4"/>
</dbReference>